<evidence type="ECO:0000259" key="8">
    <source>
        <dbReference type="PROSITE" id="PS51082"/>
    </source>
</evidence>
<feature type="repeat" description="ANK" evidence="5">
    <location>
        <begin position="364"/>
        <end position="397"/>
    </location>
</feature>
<feature type="region of interest" description="Disordered" evidence="6">
    <location>
        <begin position="813"/>
        <end position="863"/>
    </location>
</feature>
<keyword evidence="3" id="KW-1009">Hearing</keyword>
<evidence type="ECO:0000313" key="9">
    <source>
        <dbReference type="Ensembl" id="ENSLLTP00000010387.1"/>
    </source>
</evidence>
<dbReference type="SMART" id="SM00246">
    <property type="entry name" value="WH2"/>
    <property type="match status" value="1"/>
</dbReference>
<evidence type="ECO:0000313" key="10">
    <source>
        <dbReference type="Proteomes" id="UP000694406"/>
    </source>
</evidence>
<evidence type="ECO:0000256" key="2">
    <source>
        <dbReference type="ARBA" id="ARBA00022737"/>
    </source>
</evidence>
<feature type="repeat" description="ANK" evidence="5">
    <location>
        <begin position="262"/>
        <end position="286"/>
    </location>
</feature>
<dbReference type="GO" id="GO:0032420">
    <property type="term" value="C:stereocilium"/>
    <property type="evidence" value="ECO:0007669"/>
    <property type="project" value="UniProtKB-SubCell"/>
</dbReference>
<evidence type="ECO:0000256" key="3">
    <source>
        <dbReference type="ARBA" id="ARBA00022740"/>
    </source>
</evidence>
<feature type="compositionally biased region" description="Polar residues" evidence="6">
    <location>
        <begin position="511"/>
        <end position="524"/>
    </location>
</feature>
<feature type="repeat" description="ANK" evidence="5">
    <location>
        <begin position="330"/>
        <end position="352"/>
    </location>
</feature>
<dbReference type="GeneTree" id="ENSGT00940000160408"/>
<dbReference type="SMART" id="SM00248">
    <property type="entry name" value="ANK"/>
    <property type="match status" value="9"/>
</dbReference>
<feature type="compositionally biased region" description="Low complexity" evidence="6">
    <location>
        <begin position="746"/>
        <end position="767"/>
    </location>
</feature>
<feature type="domain" description="WH2" evidence="8">
    <location>
        <begin position="776"/>
        <end position="793"/>
    </location>
</feature>
<reference evidence="9" key="1">
    <citation type="submission" date="2025-08" db="UniProtKB">
        <authorList>
            <consortium name="Ensembl"/>
        </authorList>
    </citation>
    <scope>IDENTIFICATION</scope>
</reference>
<dbReference type="SUPFAM" id="SSF48403">
    <property type="entry name" value="Ankyrin repeat"/>
    <property type="match status" value="1"/>
</dbReference>
<dbReference type="GO" id="GO:0051015">
    <property type="term" value="F:actin filament binding"/>
    <property type="evidence" value="ECO:0007669"/>
    <property type="project" value="TreeGrafter"/>
</dbReference>
<dbReference type="PROSITE" id="PS50297">
    <property type="entry name" value="ANK_REP_REGION"/>
    <property type="match status" value="5"/>
</dbReference>
<dbReference type="InterPro" id="IPR052420">
    <property type="entry name" value="Espin/Espin-like"/>
</dbReference>
<keyword evidence="4 5" id="KW-0040">ANK repeat</keyword>
<accession>A0A8C5S0P4</accession>
<feature type="region of interest" description="Disordered" evidence="6">
    <location>
        <begin position="495"/>
        <end position="558"/>
    </location>
</feature>
<evidence type="ECO:0000256" key="1">
    <source>
        <dbReference type="ARBA" id="ARBA00004645"/>
    </source>
</evidence>
<dbReference type="Gene3D" id="1.25.40.20">
    <property type="entry name" value="Ankyrin repeat-containing domain"/>
    <property type="match status" value="1"/>
</dbReference>
<dbReference type="GO" id="GO:0007605">
    <property type="term" value="P:sensory perception of sound"/>
    <property type="evidence" value="ECO:0007669"/>
    <property type="project" value="UniProtKB-KW"/>
</dbReference>
<dbReference type="InterPro" id="IPR002110">
    <property type="entry name" value="Ankyrin_rpt"/>
</dbReference>
<feature type="repeat" description="ANK" evidence="5">
    <location>
        <begin position="398"/>
        <end position="425"/>
    </location>
</feature>
<gene>
    <name evidence="9" type="primary">ESPN</name>
</gene>
<dbReference type="Proteomes" id="UP000694406">
    <property type="component" value="Unplaced"/>
</dbReference>
<dbReference type="InterPro" id="IPR036770">
    <property type="entry name" value="Ankyrin_rpt-contain_sf"/>
</dbReference>
<sequence>MLPKCTICLGILFHLPLQSCPASPLGLLSFTPPLLQSSPTFLLKGPPCKEGGPKRRSLGTSLFSAQLLPKGAHSVHAQRPGATQVLKDNSRRLRESSEKAERGREGPGVGEPPLLRPRKGGASLLGVGPEPPPLALPPAEAPAEPAGRQASAMAGERALLAARQGDLEALKALLPPPPDRGVPLLPPAALRDPLGASPVHHAARAGKLRCLRYLVEDAALGAQGRARNGATPAHDAAATGHLACLQWLLGPGGCRVQDADHSGATVLHLAARFGHHDITDWLLRFGGSDPLVPTETGALPVHYAATKGDLPSLHLILGHCPSSVNAQTKNGATPLYLACQEGHLEIIQYLVKECGADPHLRASDGMTPLHAAAQMGHNTVIVWLMSFTNVHLSEQDEDGATPMHFAASRGHAKVLSWLLLHGGEIVVDQWGGTPLHDAAENGELECCQILVVNGVDLSLRDQEGNTAADLADYNGHSQCAKYLRTVENMSVEHRVLSRDPSADTELKQPDSGLSSPHTTVSAPQTHFEVGSPSSIFSNYDSSHSSQSSTGEKQNYAGPRVPETALTDMQTYMDMLNPELAPGPAKLGGQTSPPPPPSFPAPSPPSHPKGLPPPPGYPAPTPPEMPHTAEIYVQAKNNLRHVNSETLKQELTCQQLQRTDSSRRSRRFSKQPSTGDYYKHLDSGGGGGEQNKRTSRMAHSEEASLLSSEKVHNGSAAEKMPTGEAPPPPPPLPEGGCSPPPPPPLPAEHTPPSTSQRRSSSSTGSTKSFNMMSPAADNSELLAEIKAGKSLKPTPQSKGFTTIFSGCGQAGTNVEFPMASSSPGETPTPPSTPEEASGFRASSSPKLEVNGSVMPFGSPTGHQDLEALIPTHDEQGKPIPEWKRQVMLRKLQMKVQEEEEQRRKEREDEARLAGMPAWRRDIFRKKMEEERLQKRREEEKLRQIEEEKEKEQAEKLKTLGFDENKLTPWQRQIILKKGDMAKY</sequence>
<comment type="subcellular location">
    <subcellularLocation>
        <location evidence="1">Cell projection</location>
        <location evidence="1">Stereocilium</location>
    </subcellularLocation>
</comment>
<dbReference type="FunFam" id="1.25.40.20:FF:000190">
    <property type="entry name" value="Putative espin"/>
    <property type="match status" value="1"/>
</dbReference>
<feature type="compositionally biased region" description="Pro residues" evidence="6">
    <location>
        <begin position="723"/>
        <end position="745"/>
    </location>
</feature>
<keyword evidence="2" id="KW-0677">Repeat</keyword>
<dbReference type="AlphaFoldDB" id="A0A8C5S0P4"/>
<feature type="compositionally biased region" description="Pro residues" evidence="6">
    <location>
        <begin position="591"/>
        <end position="624"/>
    </location>
</feature>
<dbReference type="InterPro" id="IPR003124">
    <property type="entry name" value="WH2_dom"/>
</dbReference>
<proteinExistence type="predicted"/>
<feature type="compositionally biased region" description="Pro residues" evidence="6">
    <location>
        <begin position="129"/>
        <end position="140"/>
    </location>
</feature>
<dbReference type="GO" id="GO:0005737">
    <property type="term" value="C:cytoplasm"/>
    <property type="evidence" value="ECO:0007669"/>
    <property type="project" value="TreeGrafter"/>
</dbReference>
<evidence type="ECO:0000256" key="7">
    <source>
        <dbReference type="SAM" id="SignalP"/>
    </source>
</evidence>
<dbReference type="PROSITE" id="PS50088">
    <property type="entry name" value="ANK_REPEAT"/>
    <property type="match status" value="5"/>
</dbReference>
<feature type="region of interest" description="Disordered" evidence="6">
    <location>
        <begin position="652"/>
        <end position="775"/>
    </location>
</feature>
<feature type="compositionally biased region" description="Low complexity" evidence="6">
    <location>
        <begin position="537"/>
        <end position="548"/>
    </location>
</feature>
<keyword evidence="10" id="KW-1185">Reference proteome</keyword>
<dbReference type="GO" id="GO:0005902">
    <property type="term" value="C:microvillus"/>
    <property type="evidence" value="ECO:0007669"/>
    <property type="project" value="Ensembl"/>
</dbReference>
<name>A0A8C5S0P4_LATLA</name>
<feature type="region of interest" description="Disordered" evidence="6">
    <location>
        <begin position="575"/>
        <end position="625"/>
    </location>
</feature>
<keyword evidence="7" id="KW-0732">Signal</keyword>
<dbReference type="FunFam" id="1.25.40.20:FF:000125">
    <property type="entry name" value="Putative espin"/>
    <property type="match status" value="1"/>
</dbReference>
<feature type="region of interest" description="Disordered" evidence="6">
    <location>
        <begin position="929"/>
        <end position="949"/>
    </location>
</feature>
<protein>
    <submittedName>
        <fullName evidence="9">Espin</fullName>
    </submittedName>
</protein>
<dbReference type="GO" id="GO:0030034">
    <property type="term" value="P:microvillar actin bundle assembly"/>
    <property type="evidence" value="ECO:0007669"/>
    <property type="project" value="Ensembl"/>
</dbReference>
<evidence type="ECO:0000256" key="5">
    <source>
        <dbReference type="PROSITE-ProRule" id="PRU00023"/>
    </source>
</evidence>
<feature type="signal peptide" evidence="7">
    <location>
        <begin position="1"/>
        <end position="22"/>
    </location>
</feature>
<dbReference type="PANTHER" id="PTHR24153:SF14">
    <property type="entry name" value="ESPIN"/>
    <property type="match status" value="1"/>
</dbReference>
<evidence type="ECO:0000256" key="4">
    <source>
        <dbReference type="ARBA" id="ARBA00023043"/>
    </source>
</evidence>
<dbReference type="Pfam" id="PF00023">
    <property type="entry name" value="Ank"/>
    <property type="match status" value="1"/>
</dbReference>
<reference evidence="9" key="2">
    <citation type="submission" date="2025-09" db="UniProtKB">
        <authorList>
            <consortium name="Ensembl"/>
        </authorList>
    </citation>
    <scope>IDENTIFICATION</scope>
</reference>
<dbReference type="Pfam" id="PF12796">
    <property type="entry name" value="Ank_2"/>
    <property type="match status" value="3"/>
</dbReference>
<dbReference type="PROSITE" id="PS51082">
    <property type="entry name" value="WH2"/>
    <property type="match status" value="1"/>
</dbReference>
<dbReference type="Ensembl" id="ENSLLTT00000010769.1">
    <property type="protein sequence ID" value="ENSLLTP00000010387.1"/>
    <property type="gene ID" value="ENSLLTG00000007946.1"/>
</dbReference>
<feature type="compositionally biased region" description="Basic and acidic residues" evidence="6">
    <location>
        <begin position="88"/>
        <end position="105"/>
    </location>
</feature>
<evidence type="ECO:0000256" key="6">
    <source>
        <dbReference type="SAM" id="MobiDB-lite"/>
    </source>
</evidence>
<feature type="region of interest" description="Disordered" evidence="6">
    <location>
        <begin position="71"/>
        <end position="143"/>
    </location>
</feature>
<feature type="repeat" description="ANK" evidence="5">
    <location>
        <begin position="430"/>
        <end position="462"/>
    </location>
</feature>
<feature type="chain" id="PRO_5034434596" evidence="7">
    <location>
        <begin position="23"/>
        <end position="982"/>
    </location>
</feature>
<organism evidence="9 10">
    <name type="scientific">Laticauda laticaudata</name>
    <name type="common">Blue-ringed sea krait</name>
    <name type="synonym">Blue-lipped sea krait</name>
    <dbReference type="NCBI Taxonomy" id="8630"/>
    <lineage>
        <taxon>Eukaryota</taxon>
        <taxon>Metazoa</taxon>
        <taxon>Chordata</taxon>
        <taxon>Craniata</taxon>
        <taxon>Vertebrata</taxon>
        <taxon>Euteleostomi</taxon>
        <taxon>Lepidosauria</taxon>
        <taxon>Squamata</taxon>
        <taxon>Bifurcata</taxon>
        <taxon>Unidentata</taxon>
        <taxon>Episquamata</taxon>
        <taxon>Toxicofera</taxon>
        <taxon>Serpentes</taxon>
        <taxon>Colubroidea</taxon>
        <taxon>Elapidae</taxon>
        <taxon>Laticaudinae</taxon>
        <taxon>Laticauda</taxon>
    </lineage>
</organism>
<feature type="compositionally biased region" description="Basic and acidic residues" evidence="6">
    <location>
        <begin position="495"/>
        <end position="508"/>
    </location>
</feature>
<dbReference type="PANTHER" id="PTHR24153">
    <property type="entry name" value="ESPIN"/>
    <property type="match status" value="1"/>
</dbReference>